<proteinExistence type="predicted"/>
<dbReference type="InterPro" id="IPR012495">
    <property type="entry name" value="TadE-like_dom"/>
</dbReference>
<name>A0ABT4CEY1_9ACTN</name>
<evidence type="ECO:0000256" key="1">
    <source>
        <dbReference type="SAM" id="Phobius"/>
    </source>
</evidence>
<evidence type="ECO:0000259" key="2">
    <source>
        <dbReference type="Pfam" id="PF07811"/>
    </source>
</evidence>
<sequence>MRWRQRLNDRTERGASAVEFALVAPLLILVLFGIATFGFLFAQDLALSNAARQAARFAAVAGHTCDDVKAEAIAAAPLVDDLGADDITVSMDDGISAGCGSSTAEPCRESEDGASVAVDITYEADVILPVPGLGSTRTLSSKGVFRCEFS</sequence>
<keyword evidence="1" id="KW-1133">Transmembrane helix</keyword>
<evidence type="ECO:0000313" key="4">
    <source>
        <dbReference type="Proteomes" id="UP001074726"/>
    </source>
</evidence>
<feature type="transmembrane region" description="Helical" evidence="1">
    <location>
        <begin position="20"/>
        <end position="42"/>
    </location>
</feature>
<dbReference type="EMBL" id="JAPPUX010000004">
    <property type="protein sequence ID" value="MCY4727538.1"/>
    <property type="molecule type" value="Genomic_DNA"/>
</dbReference>
<protein>
    <submittedName>
        <fullName evidence="3">Pilus assembly protein</fullName>
    </submittedName>
</protein>
<gene>
    <name evidence="3" type="ORF">NYO98_14720</name>
</gene>
<keyword evidence="1" id="KW-0812">Transmembrane</keyword>
<dbReference type="Proteomes" id="UP001074726">
    <property type="component" value="Unassembled WGS sequence"/>
</dbReference>
<reference evidence="3" key="1">
    <citation type="submission" date="2022-08" db="EMBL/GenBank/DDBJ databases">
        <title>Genome sequencing of Nocardioides sp. STR2.</title>
        <authorList>
            <person name="So Y."/>
        </authorList>
    </citation>
    <scope>NUCLEOTIDE SEQUENCE</scope>
    <source>
        <strain evidence="3">STR2</strain>
    </source>
</reference>
<dbReference type="Pfam" id="PF07811">
    <property type="entry name" value="TadE"/>
    <property type="match status" value="1"/>
</dbReference>
<accession>A0ABT4CEY1</accession>
<keyword evidence="1" id="KW-0472">Membrane</keyword>
<evidence type="ECO:0000313" key="3">
    <source>
        <dbReference type="EMBL" id="MCY4727538.1"/>
    </source>
</evidence>
<dbReference type="RefSeq" id="WP_268112494.1">
    <property type="nucleotide sequence ID" value="NZ_JAPPUX010000004.1"/>
</dbReference>
<keyword evidence="4" id="KW-1185">Reference proteome</keyword>
<feature type="domain" description="TadE-like" evidence="2">
    <location>
        <begin position="14"/>
        <end position="56"/>
    </location>
</feature>
<comment type="caution">
    <text evidence="3">The sequence shown here is derived from an EMBL/GenBank/DDBJ whole genome shotgun (WGS) entry which is preliminary data.</text>
</comment>
<organism evidence="3 4">
    <name type="scientific">Nocardioides pini</name>
    <dbReference type="NCBI Taxonomy" id="2975053"/>
    <lineage>
        <taxon>Bacteria</taxon>
        <taxon>Bacillati</taxon>
        <taxon>Actinomycetota</taxon>
        <taxon>Actinomycetes</taxon>
        <taxon>Propionibacteriales</taxon>
        <taxon>Nocardioidaceae</taxon>
        <taxon>Nocardioides</taxon>
    </lineage>
</organism>